<dbReference type="Proteomes" id="UP001146351">
    <property type="component" value="Unassembled WGS sequence"/>
</dbReference>
<dbReference type="InterPro" id="IPR006314">
    <property type="entry name" value="Dyp_peroxidase"/>
</dbReference>
<dbReference type="Pfam" id="PF21105">
    <property type="entry name" value="DyP_N"/>
    <property type="match status" value="1"/>
</dbReference>
<evidence type="ECO:0000256" key="3">
    <source>
        <dbReference type="ARBA" id="ARBA00022617"/>
    </source>
</evidence>
<keyword evidence="6" id="KW-0408">Iron</keyword>
<dbReference type="AlphaFoldDB" id="A0A9W9IBR4"/>
<dbReference type="PANTHER" id="PTHR30521">
    <property type="entry name" value="DEFERROCHELATASE/PEROXIDASE"/>
    <property type="match status" value="1"/>
</dbReference>
<evidence type="ECO:0000259" key="9">
    <source>
        <dbReference type="Pfam" id="PF21105"/>
    </source>
</evidence>
<dbReference type="SUPFAM" id="SSF54909">
    <property type="entry name" value="Dimeric alpha+beta barrel"/>
    <property type="match status" value="1"/>
</dbReference>
<comment type="similarity">
    <text evidence="7">Belongs to the DyP-type peroxidase family.</text>
</comment>
<dbReference type="PANTHER" id="PTHR30521:SF4">
    <property type="entry name" value="DEFERROCHELATASE"/>
    <property type="match status" value="1"/>
</dbReference>
<keyword evidence="2" id="KW-0575">Peroxidase</keyword>
<comment type="cofactor">
    <cofactor evidence="1">
        <name>heme b</name>
        <dbReference type="ChEBI" id="CHEBI:60344"/>
    </cofactor>
</comment>
<dbReference type="EMBL" id="JAPQKO010000003">
    <property type="protein sequence ID" value="KAJ5172546.1"/>
    <property type="molecule type" value="Genomic_DNA"/>
</dbReference>
<comment type="caution">
    <text evidence="10">The sequence shown here is derived from an EMBL/GenBank/DDBJ whole genome shotgun (WGS) entry which is preliminary data.</text>
</comment>
<evidence type="ECO:0000256" key="5">
    <source>
        <dbReference type="ARBA" id="ARBA00023002"/>
    </source>
</evidence>
<evidence type="ECO:0000256" key="4">
    <source>
        <dbReference type="ARBA" id="ARBA00022723"/>
    </source>
</evidence>
<reference evidence="10" key="2">
    <citation type="journal article" date="2023" name="IMA Fungus">
        <title>Comparative genomic study of the Penicillium genus elucidates a diverse pangenome and 15 lateral gene transfer events.</title>
        <authorList>
            <person name="Petersen C."/>
            <person name="Sorensen T."/>
            <person name="Nielsen M.R."/>
            <person name="Sondergaard T.E."/>
            <person name="Sorensen J.L."/>
            <person name="Fitzpatrick D.A."/>
            <person name="Frisvad J.C."/>
            <person name="Nielsen K.L."/>
        </authorList>
    </citation>
    <scope>NUCLEOTIDE SEQUENCE</scope>
    <source>
        <strain evidence="10">IBT 21917</strain>
    </source>
</reference>
<name>A0A9W9IBR4_9EURO</name>
<proteinExistence type="inferred from homology"/>
<evidence type="ECO:0000256" key="6">
    <source>
        <dbReference type="ARBA" id="ARBA00023004"/>
    </source>
</evidence>
<evidence type="ECO:0000256" key="2">
    <source>
        <dbReference type="ARBA" id="ARBA00022559"/>
    </source>
</evidence>
<evidence type="ECO:0000256" key="1">
    <source>
        <dbReference type="ARBA" id="ARBA00001970"/>
    </source>
</evidence>
<evidence type="ECO:0000313" key="11">
    <source>
        <dbReference type="Proteomes" id="UP001146351"/>
    </source>
</evidence>
<evidence type="ECO:0000256" key="7">
    <source>
        <dbReference type="ARBA" id="ARBA00025737"/>
    </source>
</evidence>
<keyword evidence="11" id="KW-1185">Reference proteome</keyword>
<dbReference type="GO" id="GO:0020037">
    <property type="term" value="F:heme binding"/>
    <property type="evidence" value="ECO:0007669"/>
    <property type="project" value="InterPro"/>
</dbReference>
<dbReference type="GO" id="GO:0046872">
    <property type="term" value="F:metal ion binding"/>
    <property type="evidence" value="ECO:0007669"/>
    <property type="project" value="UniProtKB-KW"/>
</dbReference>
<dbReference type="GO" id="GO:0004601">
    <property type="term" value="F:peroxidase activity"/>
    <property type="evidence" value="ECO:0007669"/>
    <property type="project" value="UniProtKB-KW"/>
</dbReference>
<feature type="region of interest" description="Disordered" evidence="8">
    <location>
        <begin position="462"/>
        <end position="489"/>
    </location>
</feature>
<evidence type="ECO:0000313" key="10">
    <source>
        <dbReference type="EMBL" id="KAJ5172546.1"/>
    </source>
</evidence>
<protein>
    <recommendedName>
        <fullName evidence="9">DyP dimeric alpha+beta barrel domain-containing protein</fullName>
    </recommendedName>
</protein>
<accession>A0A9W9IBR4</accession>
<gene>
    <name evidence="10" type="ORF">N7492_005139</name>
</gene>
<evidence type="ECO:0000256" key="8">
    <source>
        <dbReference type="SAM" id="MobiDB-lite"/>
    </source>
</evidence>
<dbReference type="OrthoDB" id="3207336at2759"/>
<organism evidence="10 11">
    <name type="scientific">Penicillium capsulatum</name>
    <dbReference type="NCBI Taxonomy" id="69766"/>
    <lineage>
        <taxon>Eukaryota</taxon>
        <taxon>Fungi</taxon>
        <taxon>Dikarya</taxon>
        <taxon>Ascomycota</taxon>
        <taxon>Pezizomycotina</taxon>
        <taxon>Eurotiomycetes</taxon>
        <taxon>Eurotiomycetidae</taxon>
        <taxon>Eurotiales</taxon>
        <taxon>Aspergillaceae</taxon>
        <taxon>Penicillium</taxon>
    </lineage>
</organism>
<keyword evidence="5" id="KW-0560">Oxidoreductase</keyword>
<keyword evidence="3" id="KW-0349">Heme</keyword>
<dbReference type="PROSITE" id="PS51404">
    <property type="entry name" value="DYP_PEROXIDASE"/>
    <property type="match status" value="1"/>
</dbReference>
<dbReference type="NCBIfam" id="TIGR01413">
    <property type="entry name" value="Dyp_perox_fam"/>
    <property type="match status" value="1"/>
</dbReference>
<feature type="domain" description="DyP dimeric alpha+beta barrel" evidence="9">
    <location>
        <begin position="9"/>
        <end position="180"/>
    </location>
</feature>
<keyword evidence="4" id="KW-0479">Metal-binding</keyword>
<dbReference type="InterPro" id="IPR049509">
    <property type="entry name" value="DyP_N"/>
</dbReference>
<sequence length="538" mass="61662">MASEVDPANIQGSIWPRLPRYYESFLFFKIKDLEEDRSYITFKEHLRKLVESGKITTGSKCKEYFEKHDGVNEARERVDTQPEDRDTFNAINITFSGKGTTKLVGPYDKLKLRDLLHERGMYQDMVFEGPDETDSLAPEYRPPQGWPQNDNWRCDGMFIVAAQREDELEATVKDLKSYFRIADDHTVDAEEASAKITLVKNGHVRNADGKAQRREIPNENDPSKKRLENLRGKEHFGFEDHISQPLIEGLDPPPKEGEPQAIAPGVIFLNRRGDNTKSPAWATDGSYLAFREIEEKVPEFNEFVKTQSEKMQTFNDGTGEKLAAYMIGRWKNGSPVALDSENSVARHPFANAFEFKQQYSSPKEVKCPIAAHIRKMRPRADLYISKDGGEVSAQTNYWNNTNVILRRSVTFGPEIQPGEEKMQPSERPKRGIYFMCYQGDFRNGFNFLTSRWASNEVFSGKKGIEERPGQDPIVSQRNRPDHPEPTFGIYDGDQPKELHMGYLPWIDQRGGEYFFTPSMEALRGYVQSTKSQNRLPNA</sequence>
<dbReference type="GO" id="GO:0005829">
    <property type="term" value="C:cytosol"/>
    <property type="evidence" value="ECO:0007669"/>
    <property type="project" value="TreeGrafter"/>
</dbReference>
<reference evidence="10" key="1">
    <citation type="submission" date="2022-11" db="EMBL/GenBank/DDBJ databases">
        <authorList>
            <person name="Petersen C."/>
        </authorList>
    </citation>
    <scope>NUCLEOTIDE SEQUENCE</scope>
    <source>
        <strain evidence="10">IBT 21917</strain>
    </source>
</reference>
<dbReference type="InterPro" id="IPR011008">
    <property type="entry name" value="Dimeric_a/b-barrel"/>
</dbReference>